<dbReference type="EMBL" id="JBHSMK010000009">
    <property type="protein sequence ID" value="MFC5437422.1"/>
    <property type="molecule type" value="Genomic_DNA"/>
</dbReference>
<reference evidence="2" key="1">
    <citation type="journal article" date="2019" name="Int. J. Syst. Evol. Microbiol.">
        <title>The Global Catalogue of Microorganisms (GCM) 10K type strain sequencing project: providing services to taxonomists for standard genome sequencing and annotation.</title>
        <authorList>
            <consortium name="The Broad Institute Genomics Platform"/>
            <consortium name="The Broad Institute Genome Sequencing Center for Infectious Disease"/>
            <person name="Wu L."/>
            <person name="Ma J."/>
        </authorList>
    </citation>
    <scope>NUCLEOTIDE SEQUENCE [LARGE SCALE GENOMIC DNA]</scope>
    <source>
        <strain evidence="2">JCM 17130</strain>
    </source>
</reference>
<evidence type="ECO:0000313" key="2">
    <source>
        <dbReference type="Proteomes" id="UP001596013"/>
    </source>
</evidence>
<dbReference type="RefSeq" id="WP_377305868.1">
    <property type="nucleotide sequence ID" value="NZ_JBHSMK010000009.1"/>
</dbReference>
<dbReference type="Proteomes" id="UP001596013">
    <property type="component" value="Unassembled WGS sequence"/>
</dbReference>
<name>A0ABW0JMX8_9GAMM</name>
<sequence length="101" mass="11554">MLSCADHAFFSGLNAGSKGRNLALPYPHIDGLVYTLTIAQSKPDFRHRFISSRIIDHNDYRRDMTQAFRDIPMNTLKEMKMKQNYMDVCEGILKPNLFGSA</sequence>
<keyword evidence="2" id="KW-1185">Reference proteome</keyword>
<accession>A0ABW0JMX8</accession>
<evidence type="ECO:0000313" key="1">
    <source>
        <dbReference type="EMBL" id="MFC5437422.1"/>
    </source>
</evidence>
<comment type="caution">
    <text evidence="1">The sequence shown here is derived from an EMBL/GenBank/DDBJ whole genome shotgun (WGS) entry which is preliminary data.</text>
</comment>
<organism evidence="1 2">
    <name type="scientific">Rhodanobacter umsongensis</name>
    <dbReference type="NCBI Taxonomy" id="633153"/>
    <lineage>
        <taxon>Bacteria</taxon>
        <taxon>Pseudomonadati</taxon>
        <taxon>Pseudomonadota</taxon>
        <taxon>Gammaproteobacteria</taxon>
        <taxon>Lysobacterales</taxon>
        <taxon>Rhodanobacteraceae</taxon>
        <taxon>Rhodanobacter</taxon>
    </lineage>
</organism>
<gene>
    <name evidence="1" type="ORF">ACFPME_12710</name>
</gene>
<protein>
    <submittedName>
        <fullName evidence="1">Uncharacterized protein</fullName>
    </submittedName>
</protein>
<proteinExistence type="predicted"/>